<dbReference type="AlphaFoldDB" id="A0AA39G5S1"/>
<dbReference type="EMBL" id="JAQQBR010000002">
    <property type="protein sequence ID" value="KAK0181595.1"/>
    <property type="molecule type" value="Genomic_DNA"/>
</dbReference>
<evidence type="ECO:0000313" key="2">
    <source>
        <dbReference type="Proteomes" id="UP001168972"/>
    </source>
</evidence>
<organism evidence="1 2">
    <name type="scientific">Microctonus hyperodae</name>
    <name type="common">Parasitoid wasp</name>
    <dbReference type="NCBI Taxonomy" id="165561"/>
    <lineage>
        <taxon>Eukaryota</taxon>
        <taxon>Metazoa</taxon>
        <taxon>Ecdysozoa</taxon>
        <taxon>Arthropoda</taxon>
        <taxon>Hexapoda</taxon>
        <taxon>Insecta</taxon>
        <taxon>Pterygota</taxon>
        <taxon>Neoptera</taxon>
        <taxon>Endopterygota</taxon>
        <taxon>Hymenoptera</taxon>
        <taxon>Apocrita</taxon>
        <taxon>Ichneumonoidea</taxon>
        <taxon>Braconidae</taxon>
        <taxon>Euphorinae</taxon>
        <taxon>Microctonus</taxon>
    </lineage>
</organism>
<dbReference type="Gene3D" id="1.25.40.480">
    <property type="match status" value="1"/>
</dbReference>
<comment type="caution">
    <text evidence="1">The sequence shown here is derived from an EMBL/GenBank/DDBJ whole genome shotgun (WGS) entry which is preliminary data.</text>
</comment>
<keyword evidence="2" id="KW-1185">Reference proteome</keyword>
<name>A0AA39G5S1_MICHY</name>
<accession>A0AA39G5S1</accession>
<reference evidence="1" key="1">
    <citation type="journal article" date="2023" name="bioRxiv">
        <title>Scaffold-level genome assemblies of two parasitoid biocontrol wasps reveal the parthenogenesis mechanism and an associated novel virus.</title>
        <authorList>
            <person name="Inwood S."/>
            <person name="Skelly J."/>
            <person name="Guhlin J."/>
            <person name="Harrop T."/>
            <person name="Goldson S."/>
            <person name="Dearden P."/>
        </authorList>
    </citation>
    <scope>NUCLEOTIDE SEQUENCE</scope>
    <source>
        <strain evidence="1">Lincoln</strain>
        <tissue evidence="1">Whole body</tissue>
    </source>
</reference>
<dbReference type="Proteomes" id="UP001168972">
    <property type="component" value="Unassembled WGS sequence"/>
</dbReference>
<reference evidence="1" key="2">
    <citation type="submission" date="2023-03" db="EMBL/GenBank/DDBJ databases">
        <authorList>
            <person name="Inwood S.N."/>
            <person name="Skelly J.G."/>
            <person name="Guhlin J."/>
            <person name="Harrop T.W.R."/>
            <person name="Goldson S.G."/>
            <person name="Dearden P.K."/>
        </authorList>
    </citation>
    <scope>NUCLEOTIDE SEQUENCE</scope>
    <source>
        <strain evidence="1">Lincoln</strain>
        <tissue evidence="1">Whole body</tissue>
    </source>
</reference>
<sequence length="347" mass="40130">MDPLLYFEEYSLSNDSIVKLKINNELLLKQNLQLPEPAWSTLFKIENEETSIINDENDVVIDINENNNSQNSMPKEDEKIISSQFVSTQIEPKKKHIVIPQVIHQEHGSELMNIVDSIYEQLEDSNGILSSDDFKNLKQVDIDEIMERLSQQLSINGIYNLCNSLCNLEIDITMEFVKAICSKILLQRIIDLEKSQQAANVIPKIIDKMTKKFPEDIYRWIFIPMINADIKDTTVISTIIKFFMGQRKLLLINDFLITAKELKLWHTTILTLIIDIKINDKTKDRLLALLVEKASVFSNDKNYSKFILSFIKTNSPFSESQLRILDEIIAVNITIFKTPMKITLQNM</sequence>
<gene>
    <name evidence="1" type="ORF">PV327_003867</name>
</gene>
<evidence type="ECO:0000313" key="1">
    <source>
        <dbReference type="EMBL" id="KAK0181595.1"/>
    </source>
</evidence>
<protein>
    <recommendedName>
        <fullName evidence="3">Fanconi Anaemia group E protein C-terminal domain-containing protein</fullName>
    </recommendedName>
</protein>
<proteinExistence type="predicted"/>
<evidence type="ECO:0008006" key="3">
    <source>
        <dbReference type="Google" id="ProtNLM"/>
    </source>
</evidence>